<dbReference type="SUPFAM" id="SSF56112">
    <property type="entry name" value="Protein kinase-like (PK-like)"/>
    <property type="match status" value="1"/>
</dbReference>
<dbReference type="Proteomes" id="UP000001025">
    <property type="component" value="Chromosome"/>
</dbReference>
<evidence type="ECO:0000259" key="1">
    <source>
        <dbReference type="Pfam" id="PF19974"/>
    </source>
</evidence>
<dbReference type="RefSeq" id="WP_011123201.1">
    <property type="nucleotide sequence ID" value="NC_005027.1"/>
</dbReference>
<feature type="domain" description="Ternary complex associated" evidence="1">
    <location>
        <begin position="250"/>
        <end position="432"/>
    </location>
</feature>
<dbReference type="STRING" id="243090.RB11320"/>
<dbReference type="Pfam" id="PF19974">
    <property type="entry name" value="TCAD9"/>
    <property type="match status" value="1"/>
</dbReference>
<dbReference type="EMBL" id="BX294153">
    <property type="protein sequence ID" value="CAD79057.1"/>
    <property type="molecule type" value="Genomic_DNA"/>
</dbReference>
<organism evidence="2 3">
    <name type="scientific">Rhodopirellula baltica (strain DSM 10527 / NCIMB 13988 / SH1)</name>
    <dbReference type="NCBI Taxonomy" id="243090"/>
    <lineage>
        <taxon>Bacteria</taxon>
        <taxon>Pseudomonadati</taxon>
        <taxon>Planctomycetota</taxon>
        <taxon>Planctomycetia</taxon>
        <taxon>Pirellulales</taxon>
        <taxon>Pirellulaceae</taxon>
        <taxon>Rhodopirellula</taxon>
    </lineage>
</organism>
<dbReference type="InterPro" id="IPR045544">
    <property type="entry name" value="TCAD9"/>
</dbReference>
<dbReference type="HOGENOM" id="CLU_383034_0_0_0"/>
<evidence type="ECO:0000313" key="3">
    <source>
        <dbReference type="Proteomes" id="UP000001025"/>
    </source>
</evidence>
<dbReference type="InterPro" id="IPR011009">
    <property type="entry name" value="Kinase-like_dom_sf"/>
</dbReference>
<dbReference type="EnsemblBacteria" id="CAD79057">
    <property type="protein sequence ID" value="CAD79057"/>
    <property type="gene ID" value="RB11320"/>
</dbReference>
<reference evidence="2 3" key="1">
    <citation type="journal article" date="2003" name="Proc. Natl. Acad. Sci. U.S.A.">
        <title>Complete genome sequence of the marine planctomycete Pirellula sp. strain 1.</title>
        <authorList>
            <person name="Gloeckner F.O."/>
            <person name="Kube M."/>
            <person name="Bauer M."/>
            <person name="Teeling H."/>
            <person name="Lombardot T."/>
            <person name="Ludwig W."/>
            <person name="Gade D."/>
            <person name="Beck A."/>
            <person name="Borzym K."/>
            <person name="Heitmann K."/>
            <person name="Rabus R."/>
            <person name="Schlesner H."/>
            <person name="Amann R."/>
            <person name="Reinhardt R."/>
        </authorList>
    </citation>
    <scope>NUCLEOTIDE SEQUENCE [LARGE SCALE GENOMIC DNA]</scope>
    <source>
        <strain evidence="3">DSM 10527 / NCIMB 13988 / SH1</strain>
    </source>
</reference>
<dbReference type="Pfam" id="PF20308">
    <property type="entry name" value="TPR-S"/>
    <property type="match status" value="1"/>
</dbReference>
<dbReference type="InterPro" id="IPR046880">
    <property type="entry name" value="TPR-S"/>
</dbReference>
<evidence type="ECO:0000313" key="2">
    <source>
        <dbReference type="EMBL" id="CAD79057.1"/>
    </source>
</evidence>
<proteinExistence type="predicted"/>
<keyword evidence="3" id="KW-1185">Reference proteome</keyword>
<sequence length="722" mass="82087">MMKPTWTSEARRDLSDKLRQHADGELMHIFRAANPTEIIVKQRFRGFSDEPEKKLIIAVEILSPTNSSAHVVKLGNTDDVAGDCQAWEQCAQRRGVASRLFIAPISGPVSEHRQATIYPDVYQYYFDNGRADQPSELEAVVDTCIQSDVPASGSIERVLSQVYTEAFRCFYHSAKEDPSFEAVDLGVKNSLRYGQSNDVLALWQQPTYVGLRRGAAWLTCCSRKPDSLERPLYVDPVDYAAWAIEHRKYPKMLVGSAHGDLHGRNVIVGTVRGEAEWPAVFDFDKMADKNLIAWDFAKLELELKCRLFQQLIDSEEERAELRSILRLPQKPPFPDSIQLTGEERRIGQRVELMEIMFAIERLLDDWTKQISSRSRATKLDAAFEPDISASTALGRAVRIIARIRKEAALFLGFERGRENYWQDEYYFALATYGVVTAKWHSADDHLAWALLSAGVACANLSQLPWPPDSESPPDVSQVPSHLHLLPYAYRCWNERDRRNPDELLDRGITSLREGIVRFPHAIVLKEQLALLLSTTNQPENHELARREVEPLYKLACVFRDHELLSRLGRIYKDRADRLCDGSFTHAEMLEGALPAFQAYQASLKYYKLAYDFSHDYYPGINAATLALLVGDHELKNQLANEVLAICSQLPLDRVDQEWILASEGEACLLLGNIDRAKHFYSHALDRLLPSETGKKESMAKQIRRIGWPTHPKPIASLEDLFH</sequence>
<name>Q7UEH9_RHOBA</name>
<accession>Q7UEH9</accession>
<gene>
    <name evidence="2" type="ordered locus">RB11320</name>
</gene>
<dbReference type="AlphaFoldDB" id="Q7UEH9"/>
<dbReference type="OrthoDB" id="277795at2"/>
<dbReference type="PATRIC" id="fig|243090.15.peg.5492"/>
<protein>
    <recommendedName>
        <fullName evidence="1">Ternary complex associated domain-containing protein</fullName>
    </recommendedName>
</protein>
<dbReference type="KEGG" id="rba:RB11320"/>
<dbReference type="eggNOG" id="ENOG5033RP9">
    <property type="taxonomic scope" value="Bacteria"/>
</dbReference>
<dbReference type="InParanoid" id="Q7UEH9"/>